<dbReference type="SMART" id="SM01198">
    <property type="entry name" value="FBA"/>
    <property type="match status" value="1"/>
</dbReference>
<name>A0AAD4U317_OVIAM</name>
<dbReference type="InterPro" id="IPR039752">
    <property type="entry name" value="F-box_only"/>
</dbReference>
<evidence type="ECO:0000313" key="7">
    <source>
        <dbReference type="Proteomes" id="UP001214576"/>
    </source>
</evidence>
<evidence type="ECO:0000256" key="1">
    <source>
        <dbReference type="ARBA" id="ARBA00004906"/>
    </source>
</evidence>
<organism evidence="6 7">
    <name type="scientific">Ovis ammon polii</name>
    <dbReference type="NCBI Taxonomy" id="230172"/>
    <lineage>
        <taxon>Eukaryota</taxon>
        <taxon>Metazoa</taxon>
        <taxon>Chordata</taxon>
        <taxon>Craniata</taxon>
        <taxon>Vertebrata</taxon>
        <taxon>Euteleostomi</taxon>
        <taxon>Mammalia</taxon>
        <taxon>Eutheria</taxon>
        <taxon>Laurasiatheria</taxon>
        <taxon>Artiodactyla</taxon>
        <taxon>Ruminantia</taxon>
        <taxon>Pecora</taxon>
        <taxon>Bovidae</taxon>
        <taxon>Caprinae</taxon>
        <taxon>Ovis</taxon>
    </lineage>
</organism>
<dbReference type="PANTHER" id="PTHR12125:SF11">
    <property type="entry name" value="F-BOX ONLY PROTEIN 2"/>
    <property type="match status" value="1"/>
</dbReference>
<dbReference type="Pfam" id="PF12937">
    <property type="entry name" value="F-box-like"/>
    <property type="match status" value="1"/>
</dbReference>
<dbReference type="GO" id="GO:0036503">
    <property type="term" value="P:ERAD pathway"/>
    <property type="evidence" value="ECO:0007669"/>
    <property type="project" value="TreeGrafter"/>
</dbReference>
<dbReference type="InterPro" id="IPR008979">
    <property type="entry name" value="Galactose-bd-like_sf"/>
</dbReference>
<proteinExistence type="predicted"/>
<comment type="caution">
    <text evidence="6">The sequence shown here is derived from an EMBL/GenBank/DDBJ whole genome shotgun (WGS) entry which is preliminary data.</text>
</comment>
<keyword evidence="2" id="KW-0833">Ubl conjugation pathway</keyword>
<evidence type="ECO:0000313" key="6">
    <source>
        <dbReference type="EMBL" id="KAI4536929.1"/>
    </source>
</evidence>
<feature type="region of interest" description="Disordered" evidence="3">
    <location>
        <begin position="68"/>
        <end position="121"/>
    </location>
</feature>
<feature type="compositionally biased region" description="Acidic residues" evidence="3">
    <location>
        <begin position="112"/>
        <end position="121"/>
    </location>
</feature>
<dbReference type="SUPFAM" id="SSF81383">
    <property type="entry name" value="F-box domain"/>
    <property type="match status" value="1"/>
</dbReference>
<dbReference type="PANTHER" id="PTHR12125">
    <property type="entry name" value="F-BOX ONLY PROTEIN 6-LIKE PROTEIN"/>
    <property type="match status" value="1"/>
</dbReference>
<dbReference type="EMBL" id="JAKZEL010000015">
    <property type="protein sequence ID" value="KAI4536929.1"/>
    <property type="molecule type" value="Genomic_DNA"/>
</dbReference>
<gene>
    <name evidence="6" type="ORF">MG293_013132</name>
</gene>
<dbReference type="Pfam" id="PF04300">
    <property type="entry name" value="FBA"/>
    <property type="match status" value="2"/>
</dbReference>
<dbReference type="SUPFAM" id="SSF49785">
    <property type="entry name" value="Galactose-binding domain-like"/>
    <property type="match status" value="1"/>
</dbReference>
<dbReference type="InterPro" id="IPR001810">
    <property type="entry name" value="F-box_dom"/>
</dbReference>
<evidence type="ECO:0000259" key="4">
    <source>
        <dbReference type="PROSITE" id="PS50181"/>
    </source>
</evidence>
<accession>A0AAD4U317</accession>
<protein>
    <recommendedName>
        <fullName evidence="8">F-box protein 2</fullName>
    </recommendedName>
</protein>
<dbReference type="InterPro" id="IPR036047">
    <property type="entry name" value="F-box-like_dom_sf"/>
</dbReference>
<evidence type="ECO:0000256" key="2">
    <source>
        <dbReference type="ARBA" id="ARBA00022786"/>
    </source>
</evidence>
<dbReference type="GO" id="GO:0006516">
    <property type="term" value="P:glycoprotein catabolic process"/>
    <property type="evidence" value="ECO:0007669"/>
    <property type="project" value="TreeGrafter"/>
</dbReference>
<dbReference type="GO" id="GO:0031146">
    <property type="term" value="P:SCF-dependent proteasomal ubiquitin-dependent protein catabolic process"/>
    <property type="evidence" value="ECO:0007669"/>
    <property type="project" value="TreeGrafter"/>
</dbReference>
<evidence type="ECO:0000259" key="5">
    <source>
        <dbReference type="PROSITE" id="PS51114"/>
    </source>
</evidence>
<feature type="compositionally biased region" description="Low complexity" evidence="3">
    <location>
        <begin position="17"/>
        <end position="28"/>
    </location>
</feature>
<feature type="domain" description="F-box" evidence="4">
    <location>
        <begin position="121"/>
        <end position="168"/>
    </location>
</feature>
<dbReference type="CDD" id="cd22167">
    <property type="entry name" value="F-box_FBXO2"/>
    <property type="match status" value="1"/>
</dbReference>
<dbReference type="GO" id="GO:0061630">
    <property type="term" value="F:ubiquitin protein ligase activity"/>
    <property type="evidence" value="ECO:0007669"/>
    <property type="project" value="TreeGrafter"/>
</dbReference>
<dbReference type="PROSITE" id="PS50181">
    <property type="entry name" value="FBOX"/>
    <property type="match status" value="1"/>
</dbReference>
<dbReference type="FunFam" id="2.60.120.260:FF:000012">
    <property type="entry name" value="F-box only protein 2"/>
    <property type="match status" value="1"/>
</dbReference>
<feature type="region of interest" description="Disordered" evidence="3">
    <location>
        <begin position="17"/>
        <end position="46"/>
    </location>
</feature>
<dbReference type="Gene3D" id="1.20.1280.50">
    <property type="match status" value="1"/>
</dbReference>
<dbReference type="Proteomes" id="UP001214576">
    <property type="component" value="Unassembled WGS sequence"/>
</dbReference>
<evidence type="ECO:0008006" key="8">
    <source>
        <dbReference type="Google" id="ProtNLM"/>
    </source>
</evidence>
<dbReference type="AlphaFoldDB" id="A0AAD4U317"/>
<dbReference type="InterPro" id="IPR007397">
    <property type="entry name" value="F-box-assoc_dom"/>
</dbReference>
<sequence length="341" mass="37810">MYVVYWMCKGNSPLRPLFRPGPGRWPRSPGLPPQGPALGSRNPAPVADCRSVGGGDALHIEVVGRGGGQSWGISAAPPPRPPSESVGQPEEASPAEQQEEACAEETSGGEERPEDEGEEEAAYLDELPEPLLLRVLAELPAAQLVQACRLVCLRWKELVDGAPLWLLKCQQEGLVPQEGPEDERDHWQQFYFLSKRRRNLLRNPCGEEDLEGWCDVEHGGDGWRVEELPGDCGMEFTHDESVKKYFASSFEYSGRRDAGCLYELTVKLLSEHEDVLAEFNSGQVAVPADSDDGGWIEISHTFTDYGPGVRFVRFEHGGQDCVYWKGWFGARVTNSSVWVEP</sequence>
<keyword evidence="7" id="KW-1185">Reference proteome</keyword>
<evidence type="ECO:0000256" key="3">
    <source>
        <dbReference type="SAM" id="MobiDB-lite"/>
    </source>
</evidence>
<dbReference type="FunFam" id="1.20.1280.50:FF:000002">
    <property type="entry name" value="F-box only protein 44"/>
    <property type="match status" value="1"/>
</dbReference>
<dbReference type="Gene3D" id="2.60.120.260">
    <property type="entry name" value="Galactose-binding domain-like"/>
    <property type="match status" value="2"/>
</dbReference>
<dbReference type="PROSITE" id="PS51114">
    <property type="entry name" value="FBA"/>
    <property type="match status" value="1"/>
</dbReference>
<comment type="pathway">
    <text evidence="1">Protein modification; protein ubiquitination.</text>
</comment>
<reference evidence="6" key="1">
    <citation type="submission" date="2022-03" db="EMBL/GenBank/DDBJ databases">
        <title>Genomic analyses of argali, domestic sheep and their hybrids provide insights into chromosomal evolution, heterosis and genetic basis of agronomic traits.</title>
        <authorList>
            <person name="Li M."/>
        </authorList>
    </citation>
    <scope>NUCLEOTIDE SEQUENCE</scope>
    <source>
        <strain evidence="6">CAU-MHL-2022a</strain>
        <tissue evidence="6">Skin</tissue>
    </source>
</reference>
<dbReference type="GO" id="GO:0005737">
    <property type="term" value="C:cytoplasm"/>
    <property type="evidence" value="ECO:0007669"/>
    <property type="project" value="TreeGrafter"/>
</dbReference>
<feature type="domain" description="FBA" evidence="5">
    <location>
        <begin position="190"/>
        <end position="341"/>
    </location>
</feature>
<dbReference type="GO" id="GO:0019005">
    <property type="term" value="C:SCF ubiquitin ligase complex"/>
    <property type="evidence" value="ECO:0007669"/>
    <property type="project" value="TreeGrafter"/>
</dbReference>